<dbReference type="PANTHER" id="PTHR34072:SF52">
    <property type="entry name" value="RIBONUCLEASE H"/>
    <property type="match status" value="1"/>
</dbReference>
<evidence type="ECO:0000313" key="2">
    <source>
        <dbReference type="EMBL" id="KAF7380482.1"/>
    </source>
</evidence>
<protein>
    <recommendedName>
        <fullName evidence="1">Reverse transcriptase/retrotransposon-derived protein RNase H-like domain-containing protein</fullName>
    </recommendedName>
</protein>
<keyword evidence="3" id="KW-1185">Reference proteome</keyword>
<feature type="domain" description="Reverse transcriptase/retrotransposon-derived protein RNase H-like" evidence="1">
    <location>
        <begin position="111"/>
        <end position="177"/>
    </location>
</feature>
<dbReference type="PANTHER" id="PTHR34072">
    <property type="entry name" value="ENZYMATIC POLYPROTEIN-RELATED"/>
    <property type="match status" value="1"/>
</dbReference>
<evidence type="ECO:0000313" key="3">
    <source>
        <dbReference type="Proteomes" id="UP000617340"/>
    </source>
</evidence>
<dbReference type="AlphaFoldDB" id="A0A834J2M6"/>
<accession>A0A834J2M6</accession>
<dbReference type="Pfam" id="PF17919">
    <property type="entry name" value="RT_RNaseH_2"/>
    <property type="match status" value="1"/>
</dbReference>
<comment type="caution">
    <text evidence="2">The sequence shown here is derived from an EMBL/GenBank/DDBJ whole genome shotgun (WGS) entry which is preliminary data.</text>
</comment>
<dbReference type="GO" id="GO:0071897">
    <property type="term" value="P:DNA biosynthetic process"/>
    <property type="evidence" value="ECO:0007669"/>
    <property type="project" value="UniProtKB-ARBA"/>
</dbReference>
<proteinExistence type="predicted"/>
<evidence type="ECO:0000259" key="1">
    <source>
        <dbReference type="Pfam" id="PF17919"/>
    </source>
</evidence>
<organism evidence="2 3">
    <name type="scientific">Vespula germanica</name>
    <name type="common">German yellow jacket</name>
    <name type="synonym">Paravespula germanica</name>
    <dbReference type="NCBI Taxonomy" id="30212"/>
    <lineage>
        <taxon>Eukaryota</taxon>
        <taxon>Metazoa</taxon>
        <taxon>Ecdysozoa</taxon>
        <taxon>Arthropoda</taxon>
        <taxon>Hexapoda</taxon>
        <taxon>Insecta</taxon>
        <taxon>Pterygota</taxon>
        <taxon>Neoptera</taxon>
        <taxon>Endopterygota</taxon>
        <taxon>Hymenoptera</taxon>
        <taxon>Apocrita</taxon>
        <taxon>Aculeata</taxon>
        <taxon>Vespoidea</taxon>
        <taxon>Vespidae</taxon>
        <taxon>Vespinae</taxon>
        <taxon>Vespula</taxon>
    </lineage>
</organism>
<dbReference type="EMBL" id="JACSDZ010000023">
    <property type="protein sequence ID" value="KAF7380482.1"/>
    <property type="molecule type" value="Genomic_DNA"/>
</dbReference>
<dbReference type="InterPro" id="IPR041577">
    <property type="entry name" value="RT_RNaseH_2"/>
</dbReference>
<reference evidence="2" key="1">
    <citation type="journal article" date="2020" name="G3 (Bethesda)">
        <title>High-Quality Assemblies for Three Invasive Social Wasps from the &lt;i&gt;Vespula&lt;/i&gt; Genus.</title>
        <authorList>
            <person name="Harrop T.W.R."/>
            <person name="Guhlin J."/>
            <person name="McLaughlin G.M."/>
            <person name="Permina E."/>
            <person name="Stockwell P."/>
            <person name="Gilligan J."/>
            <person name="Le Lec M.F."/>
            <person name="Gruber M.A.M."/>
            <person name="Quinn O."/>
            <person name="Lovegrove M."/>
            <person name="Duncan E.J."/>
            <person name="Remnant E.J."/>
            <person name="Van Eeckhoven J."/>
            <person name="Graham B."/>
            <person name="Knapp R.A."/>
            <person name="Langford K.W."/>
            <person name="Kronenberg Z."/>
            <person name="Press M.O."/>
            <person name="Eacker S.M."/>
            <person name="Wilson-Rankin E.E."/>
            <person name="Purcell J."/>
            <person name="Lester P.J."/>
            <person name="Dearden P.K."/>
        </authorList>
    </citation>
    <scope>NUCLEOTIDE SEQUENCE</scope>
    <source>
        <strain evidence="2">Linc-1</strain>
    </source>
</reference>
<dbReference type="InterPro" id="IPR043502">
    <property type="entry name" value="DNA/RNA_pol_sf"/>
</dbReference>
<name>A0A834J2M6_VESGE</name>
<dbReference type="Proteomes" id="UP000617340">
    <property type="component" value="Unassembled WGS sequence"/>
</dbReference>
<sequence length="201" mass="23015">MRFGENLSVPGKLYGIYSVGDRRIRLPALKSIAKISKGLPSKLNIIFQKNIENLSTEQKTEFSDSLKKFSGSENSPGRQRRWPFQLEKDYGNFGFFEEMFENLQEVFSKLHTVEGRQFILDIDAFDHGIGGVLSQIQDGKELVIAYFSRVLNKAKKNYCMGRITGRELFTAVDSMKELDGQLARWFERGEKSHGNTDGLFR</sequence>
<gene>
    <name evidence="2" type="ORF">HZH68_016347</name>
</gene>
<dbReference type="SUPFAM" id="SSF56672">
    <property type="entry name" value="DNA/RNA polymerases"/>
    <property type="match status" value="1"/>
</dbReference>